<dbReference type="Proteomes" id="UP001321760">
    <property type="component" value="Unassembled WGS sequence"/>
</dbReference>
<comment type="caution">
    <text evidence="2">The sequence shown here is derived from an EMBL/GenBank/DDBJ whole genome shotgun (WGS) entry which is preliminary data.</text>
</comment>
<evidence type="ECO:0000256" key="1">
    <source>
        <dbReference type="SAM" id="SignalP"/>
    </source>
</evidence>
<dbReference type="EMBL" id="MU865978">
    <property type="protein sequence ID" value="KAK4444355.1"/>
    <property type="molecule type" value="Genomic_DNA"/>
</dbReference>
<feature type="chain" id="PRO_5043810106" evidence="1">
    <location>
        <begin position="19"/>
        <end position="138"/>
    </location>
</feature>
<reference evidence="2" key="2">
    <citation type="submission" date="2023-05" db="EMBL/GenBank/DDBJ databases">
        <authorList>
            <consortium name="Lawrence Berkeley National Laboratory"/>
            <person name="Steindorff A."/>
            <person name="Hensen N."/>
            <person name="Bonometti L."/>
            <person name="Westerberg I."/>
            <person name="Brannstrom I.O."/>
            <person name="Guillou S."/>
            <person name="Cros-Aarteil S."/>
            <person name="Calhoun S."/>
            <person name="Haridas S."/>
            <person name="Kuo A."/>
            <person name="Mondo S."/>
            <person name="Pangilinan J."/>
            <person name="Riley R."/>
            <person name="Labutti K."/>
            <person name="Andreopoulos B."/>
            <person name="Lipzen A."/>
            <person name="Chen C."/>
            <person name="Yanf M."/>
            <person name="Daum C."/>
            <person name="Ng V."/>
            <person name="Clum A."/>
            <person name="Ohm R."/>
            <person name="Martin F."/>
            <person name="Silar P."/>
            <person name="Natvig D."/>
            <person name="Lalanne C."/>
            <person name="Gautier V."/>
            <person name="Ament-Velasquez S.L."/>
            <person name="Kruys A."/>
            <person name="Hutchinson M.I."/>
            <person name="Powell A.J."/>
            <person name="Barry K."/>
            <person name="Miller A.N."/>
            <person name="Grigoriev I.V."/>
            <person name="Debuchy R."/>
            <person name="Gladieux P."/>
            <person name="Thoren M.H."/>
            <person name="Johannesson H."/>
        </authorList>
    </citation>
    <scope>NUCLEOTIDE SEQUENCE</scope>
    <source>
        <strain evidence="2">PSN243</strain>
    </source>
</reference>
<dbReference type="AlphaFoldDB" id="A0AAV9G7L5"/>
<organism evidence="2 3">
    <name type="scientific">Podospora aff. communis PSN243</name>
    <dbReference type="NCBI Taxonomy" id="3040156"/>
    <lineage>
        <taxon>Eukaryota</taxon>
        <taxon>Fungi</taxon>
        <taxon>Dikarya</taxon>
        <taxon>Ascomycota</taxon>
        <taxon>Pezizomycotina</taxon>
        <taxon>Sordariomycetes</taxon>
        <taxon>Sordariomycetidae</taxon>
        <taxon>Sordariales</taxon>
        <taxon>Podosporaceae</taxon>
        <taxon>Podospora</taxon>
    </lineage>
</organism>
<accession>A0AAV9G7L5</accession>
<protein>
    <submittedName>
        <fullName evidence="2">Uncharacterized protein</fullName>
    </submittedName>
</protein>
<gene>
    <name evidence="2" type="ORF">QBC34DRAFT_498372</name>
</gene>
<sequence length="138" mass="15033">MRLPLLLSSTLLLPLSLAQVRITRPDTDKKLNLSAPTITIAWAVDNGAAEASQIVDIWFQTTSVGSSNLGYQLVANYTFNAAGTNSYDWNPRDEVAALKSSGVALPTEKASVFELRFHERNSSRGSTVRSESSDKVFV</sequence>
<keyword evidence="1" id="KW-0732">Signal</keyword>
<evidence type="ECO:0000313" key="3">
    <source>
        <dbReference type="Proteomes" id="UP001321760"/>
    </source>
</evidence>
<name>A0AAV9G7L5_9PEZI</name>
<proteinExistence type="predicted"/>
<keyword evidence="3" id="KW-1185">Reference proteome</keyword>
<reference evidence="2" key="1">
    <citation type="journal article" date="2023" name="Mol. Phylogenet. Evol.">
        <title>Genome-scale phylogeny and comparative genomics of the fungal order Sordariales.</title>
        <authorList>
            <person name="Hensen N."/>
            <person name="Bonometti L."/>
            <person name="Westerberg I."/>
            <person name="Brannstrom I.O."/>
            <person name="Guillou S."/>
            <person name="Cros-Aarteil S."/>
            <person name="Calhoun S."/>
            <person name="Haridas S."/>
            <person name="Kuo A."/>
            <person name="Mondo S."/>
            <person name="Pangilinan J."/>
            <person name="Riley R."/>
            <person name="LaButti K."/>
            <person name="Andreopoulos B."/>
            <person name="Lipzen A."/>
            <person name="Chen C."/>
            <person name="Yan M."/>
            <person name="Daum C."/>
            <person name="Ng V."/>
            <person name="Clum A."/>
            <person name="Steindorff A."/>
            <person name="Ohm R.A."/>
            <person name="Martin F."/>
            <person name="Silar P."/>
            <person name="Natvig D.O."/>
            <person name="Lalanne C."/>
            <person name="Gautier V."/>
            <person name="Ament-Velasquez S.L."/>
            <person name="Kruys A."/>
            <person name="Hutchinson M.I."/>
            <person name="Powell A.J."/>
            <person name="Barry K."/>
            <person name="Miller A.N."/>
            <person name="Grigoriev I.V."/>
            <person name="Debuchy R."/>
            <person name="Gladieux P."/>
            <person name="Hiltunen Thoren M."/>
            <person name="Johannesson H."/>
        </authorList>
    </citation>
    <scope>NUCLEOTIDE SEQUENCE</scope>
    <source>
        <strain evidence="2">PSN243</strain>
    </source>
</reference>
<evidence type="ECO:0000313" key="2">
    <source>
        <dbReference type="EMBL" id="KAK4444355.1"/>
    </source>
</evidence>
<feature type="signal peptide" evidence="1">
    <location>
        <begin position="1"/>
        <end position="18"/>
    </location>
</feature>